<reference evidence="1" key="1">
    <citation type="submission" date="2020-04" db="EMBL/GenBank/DDBJ databases">
        <authorList>
            <person name="Alioto T."/>
            <person name="Alioto T."/>
            <person name="Gomez Garrido J."/>
        </authorList>
    </citation>
    <scope>NUCLEOTIDE SEQUENCE</scope>
    <source>
        <strain evidence="1">A484AB</strain>
    </source>
</reference>
<name>A0A6S7JFY6_PARCT</name>
<dbReference type="Gene3D" id="3.10.100.10">
    <property type="entry name" value="Mannose-Binding Protein A, subunit A"/>
    <property type="match status" value="1"/>
</dbReference>
<evidence type="ECO:0000313" key="1">
    <source>
        <dbReference type="EMBL" id="CAB4015702.1"/>
    </source>
</evidence>
<dbReference type="PROSITE" id="PS50041">
    <property type="entry name" value="C_TYPE_LECTIN_2"/>
    <property type="match status" value="1"/>
</dbReference>
<dbReference type="InterPro" id="IPR016187">
    <property type="entry name" value="CTDL_fold"/>
</dbReference>
<gene>
    <name evidence="1" type="ORF">PACLA_8A030800</name>
</gene>
<dbReference type="Proteomes" id="UP001152795">
    <property type="component" value="Unassembled WGS sequence"/>
</dbReference>
<dbReference type="InterPro" id="IPR001304">
    <property type="entry name" value="C-type_lectin-like"/>
</dbReference>
<dbReference type="OrthoDB" id="5983182at2759"/>
<dbReference type="InterPro" id="IPR018378">
    <property type="entry name" value="C-type_lectin_CS"/>
</dbReference>
<dbReference type="PROSITE" id="PS00615">
    <property type="entry name" value="C_TYPE_LECTIN_1"/>
    <property type="match status" value="1"/>
</dbReference>
<feature type="non-terminal residue" evidence="1">
    <location>
        <position position="1"/>
    </location>
</feature>
<dbReference type="EMBL" id="CACRXK020008812">
    <property type="protein sequence ID" value="CAB4015702.1"/>
    <property type="molecule type" value="Genomic_DNA"/>
</dbReference>
<protein>
    <submittedName>
        <fullName evidence="1">Uncharacterized protein</fullName>
    </submittedName>
</protein>
<dbReference type="SMART" id="SM00034">
    <property type="entry name" value="CLECT"/>
    <property type="match status" value="1"/>
</dbReference>
<organism evidence="1 2">
    <name type="scientific">Paramuricea clavata</name>
    <name type="common">Red gorgonian</name>
    <name type="synonym">Violescent sea-whip</name>
    <dbReference type="NCBI Taxonomy" id="317549"/>
    <lineage>
        <taxon>Eukaryota</taxon>
        <taxon>Metazoa</taxon>
        <taxon>Cnidaria</taxon>
        <taxon>Anthozoa</taxon>
        <taxon>Octocorallia</taxon>
        <taxon>Malacalcyonacea</taxon>
        <taxon>Plexauridae</taxon>
        <taxon>Paramuricea</taxon>
    </lineage>
</organism>
<dbReference type="PANTHER" id="PTHR22803">
    <property type="entry name" value="MANNOSE, PHOSPHOLIPASE, LECTIN RECEPTOR RELATED"/>
    <property type="match status" value="1"/>
</dbReference>
<accession>A0A6S7JFY6</accession>
<dbReference type="InterPro" id="IPR050111">
    <property type="entry name" value="C-type_lectin/snaclec_domain"/>
</dbReference>
<keyword evidence="2" id="KW-1185">Reference proteome</keyword>
<dbReference type="InterPro" id="IPR016186">
    <property type="entry name" value="C-type_lectin-like/link_sf"/>
</dbReference>
<sequence length="132" mass="14721">PIWFAFNQSYFLFVATPIPQKEARKVCLEKKGDLASISSEEEQAFLFKTFMETNSASGDKVWVGLNDIAEEGVYVWTDGSPNTDVRFKAGEPNNYGNKEDCIAIIKIYGGNLGDFSCDNSCAFICETNYESL</sequence>
<evidence type="ECO:0000313" key="2">
    <source>
        <dbReference type="Proteomes" id="UP001152795"/>
    </source>
</evidence>
<dbReference type="Pfam" id="PF00059">
    <property type="entry name" value="Lectin_C"/>
    <property type="match status" value="1"/>
</dbReference>
<proteinExistence type="predicted"/>
<dbReference type="AlphaFoldDB" id="A0A6S7JFY6"/>
<dbReference type="SUPFAM" id="SSF56436">
    <property type="entry name" value="C-type lectin-like"/>
    <property type="match status" value="1"/>
</dbReference>
<comment type="caution">
    <text evidence="1">The sequence shown here is derived from an EMBL/GenBank/DDBJ whole genome shotgun (WGS) entry which is preliminary data.</text>
</comment>